<feature type="transmembrane region" description="Helical" evidence="1">
    <location>
        <begin position="20"/>
        <end position="42"/>
    </location>
</feature>
<sequence length="346" mass="38543">MNQVYWLCPTSPTPRDGIYLLRMIVVPAGLLANICTLVLLCLLTGRTRTSLTMLRALMLSDIASLIIALANPQDVGSILPSANEIFASTICAIWPSGFLAAVFHLFESLVLVYTVSNRAIQIAFKYQYSFSSAAYMDLVSAGFILLACFLLALPQCFTVAWRQGHCQCLDRDLPYELLTVLYAASFVKYGVDMFVNATALSISSVIILLWVRNTPPDKLVDTLNSLAFSGTSESLRKEFEQPQGWWTTSMCMVVLSVNFLLSTAYSSVQRFVSAAGVFLLDINSYWTRVGDLLLLLHMTTAPFIIMIYIPALRHLMKSFYWNVAAACRFTKRNFPSPVTDHTETAQ</sequence>
<dbReference type="AlphaFoldDB" id="A0A183T2L5"/>
<dbReference type="WBParaSite" id="SSLN_0001113101-mRNA-1">
    <property type="protein sequence ID" value="SSLN_0001113101-mRNA-1"/>
    <property type="gene ID" value="SSLN_0001113101"/>
</dbReference>
<feature type="transmembrane region" description="Helical" evidence="1">
    <location>
        <begin position="85"/>
        <end position="113"/>
    </location>
</feature>
<dbReference type="OrthoDB" id="6255616at2759"/>
<feature type="transmembrane region" description="Helical" evidence="1">
    <location>
        <begin position="193"/>
        <end position="211"/>
    </location>
</feature>
<evidence type="ECO:0000313" key="4">
    <source>
        <dbReference type="WBParaSite" id="SSLN_0001113101-mRNA-1"/>
    </source>
</evidence>
<evidence type="ECO:0000256" key="1">
    <source>
        <dbReference type="SAM" id="Phobius"/>
    </source>
</evidence>
<dbReference type="Gene3D" id="1.20.1070.10">
    <property type="entry name" value="Rhodopsin 7-helix transmembrane proteins"/>
    <property type="match status" value="1"/>
</dbReference>
<dbReference type="STRING" id="70667.A0A183T2L5"/>
<feature type="transmembrane region" description="Helical" evidence="1">
    <location>
        <begin position="134"/>
        <end position="153"/>
    </location>
</feature>
<name>A0A183T2L5_SCHSO</name>
<gene>
    <name evidence="2" type="ORF">SSLN_LOCUS10713</name>
</gene>
<feature type="transmembrane region" description="Helical" evidence="1">
    <location>
        <begin position="285"/>
        <end position="309"/>
    </location>
</feature>
<keyword evidence="1" id="KW-1133">Transmembrane helix</keyword>
<dbReference type="Proteomes" id="UP000275846">
    <property type="component" value="Unassembled WGS sequence"/>
</dbReference>
<keyword evidence="1" id="KW-0812">Transmembrane</keyword>
<reference evidence="4" key="1">
    <citation type="submission" date="2016-06" db="UniProtKB">
        <authorList>
            <consortium name="WormBaseParasite"/>
        </authorList>
    </citation>
    <scope>IDENTIFICATION</scope>
</reference>
<feature type="transmembrane region" description="Helical" evidence="1">
    <location>
        <begin position="244"/>
        <end position="265"/>
    </location>
</feature>
<protein>
    <submittedName>
        <fullName evidence="4">G_PROTEIN_RECEP_F1_2 domain-containing protein</fullName>
    </submittedName>
</protein>
<keyword evidence="3" id="KW-1185">Reference proteome</keyword>
<evidence type="ECO:0000313" key="3">
    <source>
        <dbReference type="Proteomes" id="UP000275846"/>
    </source>
</evidence>
<keyword evidence="1" id="KW-0472">Membrane</keyword>
<evidence type="ECO:0000313" key="2">
    <source>
        <dbReference type="EMBL" id="VDL97098.1"/>
    </source>
</evidence>
<feature type="transmembrane region" description="Helical" evidence="1">
    <location>
        <begin position="54"/>
        <end position="73"/>
    </location>
</feature>
<reference evidence="2 3" key="2">
    <citation type="submission" date="2018-11" db="EMBL/GenBank/DDBJ databases">
        <authorList>
            <consortium name="Pathogen Informatics"/>
        </authorList>
    </citation>
    <scope>NUCLEOTIDE SEQUENCE [LARGE SCALE GENOMIC DNA]</scope>
    <source>
        <strain evidence="2 3">NST_G2</strain>
    </source>
</reference>
<organism evidence="4">
    <name type="scientific">Schistocephalus solidus</name>
    <name type="common">Tapeworm</name>
    <dbReference type="NCBI Taxonomy" id="70667"/>
    <lineage>
        <taxon>Eukaryota</taxon>
        <taxon>Metazoa</taxon>
        <taxon>Spiralia</taxon>
        <taxon>Lophotrochozoa</taxon>
        <taxon>Platyhelminthes</taxon>
        <taxon>Cestoda</taxon>
        <taxon>Eucestoda</taxon>
        <taxon>Diphyllobothriidea</taxon>
        <taxon>Diphyllobothriidae</taxon>
        <taxon>Schistocephalus</taxon>
    </lineage>
</organism>
<proteinExistence type="predicted"/>
<accession>A0A183T2L5</accession>
<dbReference type="EMBL" id="UYSU01036043">
    <property type="protein sequence ID" value="VDL97098.1"/>
    <property type="molecule type" value="Genomic_DNA"/>
</dbReference>